<evidence type="ECO:0000313" key="2">
    <source>
        <dbReference type="RefSeq" id="XP_030979728.1"/>
    </source>
</evidence>
<dbReference type="AlphaFoldDB" id="A0A6P8AXS5"/>
<evidence type="ECO:0000313" key="1">
    <source>
        <dbReference type="Proteomes" id="UP000515153"/>
    </source>
</evidence>
<protein>
    <submittedName>
        <fullName evidence="2">Uncharacterized protein</fullName>
    </submittedName>
</protein>
<keyword evidence="1" id="KW-1185">Reference proteome</keyword>
<sequence>MANDESARFVRRYFGYPYTPESSPMFSRYTHNMRRFSGFSDDVITPVHDHRPIVLLLLPDRDTPFGISRALYENRLTIAQRILGEWAIVRQAERQVEITAELYRDPYMVIMFTHTLEGISLSASSLDLHEYAMRGGKVVVSRGLHGYRAD</sequence>
<reference evidence="2" key="3">
    <citation type="submission" date="2025-08" db="UniProtKB">
        <authorList>
            <consortium name="RefSeq"/>
        </authorList>
    </citation>
    <scope>IDENTIFICATION</scope>
    <source>
        <strain evidence="2">NI907</strain>
    </source>
</reference>
<name>A0A6P8AXS5_PYRGI</name>
<organism evidence="1 2">
    <name type="scientific">Pyricularia grisea</name>
    <name type="common">Crabgrass-specific blast fungus</name>
    <name type="synonym">Magnaporthe grisea</name>
    <dbReference type="NCBI Taxonomy" id="148305"/>
    <lineage>
        <taxon>Eukaryota</taxon>
        <taxon>Fungi</taxon>
        <taxon>Dikarya</taxon>
        <taxon>Ascomycota</taxon>
        <taxon>Pezizomycotina</taxon>
        <taxon>Sordariomycetes</taxon>
        <taxon>Sordariomycetidae</taxon>
        <taxon>Magnaporthales</taxon>
        <taxon>Pyriculariaceae</taxon>
        <taxon>Pyricularia</taxon>
    </lineage>
</organism>
<dbReference type="KEGG" id="pgri:PgNI_11011"/>
<proteinExistence type="predicted"/>
<gene>
    <name evidence="2" type="ORF">PgNI_11011</name>
</gene>
<reference evidence="1 2" key="1">
    <citation type="journal article" date="2019" name="Mol. Biol. Evol.">
        <title>Blast fungal genomes show frequent chromosomal changes, gene gains and losses, and effector gene turnover.</title>
        <authorList>
            <person name="Gomez Luciano L.B."/>
            <person name="Jason Tsai I."/>
            <person name="Chuma I."/>
            <person name="Tosa Y."/>
            <person name="Chen Y.H."/>
            <person name="Li J.Y."/>
            <person name="Li M.Y."/>
            <person name="Jade Lu M.Y."/>
            <person name="Nakayashiki H."/>
            <person name="Li W.H."/>
        </authorList>
    </citation>
    <scope>NUCLEOTIDE SEQUENCE [LARGE SCALE GENOMIC DNA]</scope>
    <source>
        <strain evidence="1 2">NI907</strain>
    </source>
</reference>
<dbReference type="Proteomes" id="UP000515153">
    <property type="component" value="Chromosome VII"/>
</dbReference>
<dbReference type="GeneID" id="41965890"/>
<dbReference type="RefSeq" id="XP_030979728.1">
    <property type="nucleotide sequence ID" value="XM_031130985.1"/>
</dbReference>
<reference evidence="2" key="2">
    <citation type="submission" date="2019-10" db="EMBL/GenBank/DDBJ databases">
        <authorList>
            <consortium name="NCBI Genome Project"/>
        </authorList>
    </citation>
    <scope>NUCLEOTIDE SEQUENCE</scope>
    <source>
        <strain evidence="2">NI907</strain>
    </source>
</reference>
<accession>A0A6P8AXS5</accession>